<sequence>MAARDWLAVYLKGFAMGTADAIPGVSGGTIALIAGIYDRLVTAIAGLDVEGGLALLGALLGSHEAQGRREAVDRFVELDLHFLAVLGIGIVTAAVTAANVIHLAVGSYPGPTYAFFFGLIAASVVVLRVAMAIDTPRGIAIAVTGFTVAWVLTGVTSTSIGDGLGLVFLSGAVAICAMILPGISGSLILLALGQYERIVGTVRELTTALVGGGDLLGPATVLAVFALGAGLGVLAFARVVAWALETDRSATLTFLVALMAGALRAPGSEIIAATETWTPGATAALLGMGILGGGLVLVLDRVTAGVEY</sequence>
<dbReference type="STRING" id="1873524.HSR6_0871"/>
<feature type="transmembrane region" description="Helical" evidence="1">
    <location>
        <begin position="40"/>
        <end position="60"/>
    </location>
</feature>
<dbReference type="InterPro" id="IPR007163">
    <property type="entry name" value="VCA0040-like"/>
</dbReference>
<dbReference type="AlphaFoldDB" id="A0A1D8S3U8"/>
<evidence type="ECO:0008006" key="4">
    <source>
        <dbReference type="Google" id="ProtNLM"/>
    </source>
</evidence>
<feature type="transmembrane region" description="Helical" evidence="1">
    <location>
        <begin position="14"/>
        <end position="33"/>
    </location>
</feature>
<organism evidence="2 3">
    <name type="scientific">Halodesulfurarchaeum formicicum</name>
    <dbReference type="NCBI Taxonomy" id="1873524"/>
    <lineage>
        <taxon>Archaea</taxon>
        <taxon>Methanobacteriati</taxon>
        <taxon>Methanobacteriota</taxon>
        <taxon>Stenosarchaea group</taxon>
        <taxon>Halobacteria</taxon>
        <taxon>Halobacteriales</taxon>
        <taxon>Halobacteriaceae</taxon>
        <taxon>Halodesulfurarchaeum</taxon>
    </lineage>
</organism>
<feature type="transmembrane region" description="Helical" evidence="1">
    <location>
        <begin position="215"/>
        <end position="237"/>
    </location>
</feature>
<dbReference type="KEGG" id="halh:HTSR_0844"/>
<keyword evidence="1" id="KW-1133">Transmembrane helix</keyword>
<dbReference type="Proteomes" id="UP000185608">
    <property type="component" value="Chromosome"/>
</dbReference>
<evidence type="ECO:0000256" key="1">
    <source>
        <dbReference type="SAM" id="Phobius"/>
    </source>
</evidence>
<dbReference type="RefSeq" id="WP_070364761.1">
    <property type="nucleotide sequence ID" value="NZ_CP016070.1"/>
</dbReference>
<dbReference type="Pfam" id="PF04018">
    <property type="entry name" value="VCA0040-like"/>
    <property type="match status" value="1"/>
</dbReference>
<keyword evidence="1" id="KW-0472">Membrane</keyword>
<name>A0A1D8S3U8_9EURY</name>
<feature type="transmembrane region" description="Helical" evidence="1">
    <location>
        <begin position="139"/>
        <end position="160"/>
    </location>
</feature>
<feature type="transmembrane region" description="Helical" evidence="1">
    <location>
        <begin position="277"/>
        <end position="299"/>
    </location>
</feature>
<feature type="transmembrane region" description="Helical" evidence="1">
    <location>
        <begin position="167"/>
        <end position="195"/>
    </location>
</feature>
<gene>
    <name evidence="2" type="ORF">HTSR_0844</name>
</gene>
<feature type="transmembrane region" description="Helical" evidence="1">
    <location>
        <begin position="80"/>
        <end position="101"/>
    </location>
</feature>
<evidence type="ECO:0000313" key="3">
    <source>
        <dbReference type="Proteomes" id="UP000185608"/>
    </source>
</evidence>
<proteinExistence type="predicted"/>
<keyword evidence="1" id="KW-0812">Transmembrane</keyword>
<dbReference type="EMBL" id="CP016070">
    <property type="protein sequence ID" value="AOW80030.1"/>
    <property type="molecule type" value="Genomic_DNA"/>
</dbReference>
<dbReference type="PANTHER" id="PTHR37308">
    <property type="entry name" value="INTEGRAL MEMBRANE PROTEIN"/>
    <property type="match status" value="1"/>
</dbReference>
<accession>A0A1D8S3U8</accession>
<evidence type="ECO:0000313" key="2">
    <source>
        <dbReference type="EMBL" id="AOW80030.1"/>
    </source>
</evidence>
<dbReference type="GeneID" id="29828854"/>
<reference evidence="2 3" key="1">
    <citation type="submission" date="2016-06" db="EMBL/GenBank/DDBJ databases">
        <title>Discovery of anaerobic lithoheterotrophic haloarchaeon capable of sulfur respiration by hydrogen and formate.</title>
        <authorList>
            <person name="Sorokin D.Y."/>
            <person name="Kublanov I.V."/>
            <person name="Roman P."/>
            <person name="Sinninghe Damste J.S."/>
            <person name="Golyshin P.N."/>
            <person name="Rojo D."/>
            <person name="Ciordia S."/>
            <person name="Mena Md.C."/>
            <person name="Ferrer M."/>
            <person name="Smedile F."/>
            <person name="Messina E."/>
            <person name="La Cono V."/>
            <person name="Yakimov M.M."/>
        </authorList>
    </citation>
    <scope>NUCLEOTIDE SEQUENCE [LARGE SCALE GENOMIC DNA]</scope>
    <source>
        <strain evidence="2 3">HTSR1</strain>
    </source>
</reference>
<feature type="transmembrane region" description="Helical" evidence="1">
    <location>
        <begin position="113"/>
        <end position="133"/>
    </location>
</feature>
<protein>
    <recommendedName>
        <fullName evidence="4">DUF368 domain-containing protein</fullName>
    </recommendedName>
</protein>
<dbReference type="PANTHER" id="PTHR37308:SF1">
    <property type="entry name" value="POLYPRENYL-PHOSPHATE TRANSPORTER"/>
    <property type="match status" value="1"/>
</dbReference>